<name>A0AAW2PA92_9LAMI</name>
<reference evidence="2" key="2">
    <citation type="journal article" date="2024" name="Plant">
        <title>Genomic evolution and insights into agronomic trait innovations of Sesamum species.</title>
        <authorList>
            <person name="Miao H."/>
            <person name="Wang L."/>
            <person name="Qu L."/>
            <person name="Liu H."/>
            <person name="Sun Y."/>
            <person name="Le M."/>
            <person name="Wang Q."/>
            <person name="Wei S."/>
            <person name="Zheng Y."/>
            <person name="Lin W."/>
            <person name="Duan Y."/>
            <person name="Cao H."/>
            <person name="Xiong S."/>
            <person name="Wang X."/>
            <person name="Wei L."/>
            <person name="Li C."/>
            <person name="Ma Q."/>
            <person name="Ju M."/>
            <person name="Zhao R."/>
            <person name="Li G."/>
            <person name="Mu C."/>
            <person name="Tian Q."/>
            <person name="Mei H."/>
            <person name="Zhang T."/>
            <person name="Gao T."/>
            <person name="Zhang H."/>
        </authorList>
    </citation>
    <scope>NUCLEOTIDE SEQUENCE</scope>
    <source>
        <strain evidence="2">KEN8</strain>
    </source>
</reference>
<comment type="caution">
    <text evidence="2">The sequence shown here is derived from an EMBL/GenBank/DDBJ whole genome shotgun (WGS) entry which is preliminary data.</text>
</comment>
<feature type="region of interest" description="Disordered" evidence="1">
    <location>
        <begin position="112"/>
        <end position="137"/>
    </location>
</feature>
<accession>A0AAW2PA92</accession>
<evidence type="ECO:0000256" key="1">
    <source>
        <dbReference type="SAM" id="MobiDB-lite"/>
    </source>
</evidence>
<organism evidence="2">
    <name type="scientific">Sesamum calycinum</name>
    <dbReference type="NCBI Taxonomy" id="2727403"/>
    <lineage>
        <taxon>Eukaryota</taxon>
        <taxon>Viridiplantae</taxon>
        <taxon>Streptophyta</taxon>
        <taxon>Embryophyta</taxon>
        <taxon>Tracheophyta</taxon>
        <taxon>Spermatophyta</taxon>
        <taxon>Magnoliopsida</taxon>
        <taxon>eudicotyledons</taxon>
        <taxon>Gunneridae</taxon>
        <taxon>Pentapetalae</taxon>
        <taxon>asterids</taxon>
        <taxon>lamiids</taxon>
        <taxon>Lamiales</taxon>
        <taxon>Pedaliaceae</taxon>
        <taxon>Sesamum</taxon>
    </lineage>
</organism>
<dbReference type="EMBL" id="JACGWM010000009">
    <property type="protein sequence ID" value="KAL0352120.1"/>
    <property type="molecule type" value="Genomic_DNA"/>
</dbReference>
<evidence type="ECO:0000313" key="2">
    <source>
        <dbReference type="EMBL" id="KAL0352120.1"/>
    </source>
</evidence>
<protein>
    <recommendedName>
        <fullName evidence="3">Retrotransposon gag domain-containing protein</fullName>
    </recommendedName>
</protein>
<dbReference type="AlphaFoldDB" id="A0AAW2PA92"/>
<reference evidence="2" key="1">
    <citation type="submission" date="2020-06" db="EMBL/GenBank/DDBJ databases">
        <authorList>
            <person name="Li T."/>
            <person name="Hu X."/>
            <person name="Zhang T."/>
            <person name="Song X."/>
            <person name="Zhang H."/>
            <person name="Dai N."/>
            <person name="Sheng W."/>
            <person name="Hou X."/>
            <person name="Wei L."/>
        </authorList>
    </citation>
    <scope>NUCLEOTIDE SEQUENCE</scope>
    <source>
        <strain evidence="2">KEN8</strain>
        <tissue evidence="2">Leaf</tissue>
    </source>
</reference>
<evidence type="ECO:0008006" key="3">
    <source>
        <dbReference type="Google" id="ProtNLM"/>
    </source>
</evidence>
<proteinExistence type="predicted"/>
<sequence length="280" mass="31765">MRIRPPNGAGMVRHSVEQSYRQVGRGARLWRAQAGVWARCAQVSTDGCEHKRTTPSRCTWLPIDARRTRQDACRTWQASRMTRQSQTGLADDGGYTRAVTSKHERCEFEGRLTGWSGTRPHSGQKIRSRGQPPESAPAAFFSRVDTLHVRVDTLQKSLNRWSDVIGERATEAVEEMSIFTDVVDVKVETLHTEVNLLKEVVGREEDRVPASKVKVSDPKPFGGVRSAKELENFLWDTEIYFQAARIPKAKKISITSMYLIGDAKLWWRTRLSNDAVRIVE</sequence>
<gene>
    <name evidence="2" type="ORF">Scaly_1600700</name>
</gene>